<evidence type="ECO:0000259" key="2">
    <source>
        <dbReference type="Pfam" id="PF03109"/>
    </source>
</evidence>
<accession>S8FK85</accession>
<sequence>MFARSSLLAARPRLNATHLSRPTYRPLPQRPLRLRSYASAAQADTSDPLPASRLARYARRSLYTAGAIGALWFLDTEFNASAVTRNLRTFWTCSMIALDYKLNFKPELSDEIPALHARVAERVYDLFTSNGGLYIKIGQAFANNAALMPEPMQEKFAKLFDDAPQVPYSVVDNVFRREFGRPPAGPDGVFEVFEERAAASASIAQVHRAKLKPEDGGDWVAVKIQKPDVGKQVEWDLGAYKIVMWLYENYIFDMPVYFTVDFICDHLRRELDFQLEAQNAQETAHFIAHEPRLADKVYVPHVYPNFSTKKVMVAEWIDGVRLSDRRAVRALMGEGPVTDITTQIPPADAASATVVRGPLKGGVAWIMHTMVELFSAQIFDWGWVHCDPHPGNILVRAHPARPGHPQFVLLDHGLYVRLGRAFQRQYAELWKGLMTLDYAAVEGVAKEWGIGETGLFASATLMRPVRLRRDGSERSEKDGERERWADMTEYDRSVILKEKLRRFLTDTDKIPKELIFIGRNMRIVQGNNQQYGSPVNRIRITGSWASSSLTSDPALTFPERVREYRTYSEYRLAMVLLDLAFYVTRLRQWIWGLLGRTGHGFEDELERSMRGFARTNFGIEMSQGAFEG</sequence>
<comment type="similarity">
    <text evidence="1">Belongs to the protein kinase superfamily. ADCK protein kinase family.</text>
</comment>
<dbReference type="OrthoDB" id="427480at2759"/>
<dbReference type="AlphaFoldDB" id="S8FK85"/>
<dbReference type="Proteomes" id="UP000015241">
    <property type="component" value="Unassembled WGS sequence"/>
</dbReference>
<dbReference type="eggNOG" id="KOG1235">
    <property type="taxonomic scope" value="Eukaryota"/>
</dbReference>
<dbReference type="InParanoid" id="S8FK85"/>
<dbReference type="Pfam" id="PF03109">
    <property type="entry name" value="ABC1"/>
    <property type="match status" value="1"/>
</dbReference>
<protein>
    <recommendedName>
        <fullName evidence="2">ABC1 atypical kinase-like domain-containing protein</fullName>
    </recommendedName>
</protein>
<evidence type="ECO:0000313" key="4">
    <source>
        <dbReference type="Proteomes" id="UP000015241"/>
    </source>
</evidence>
<dbReference type="InterPro" id="IPR045307">
    <property type="entry name" value="ADCK1_dom"/>
</dbReference>
<evidence type="ECO:0000256" key="1">
    <source>
        <dbReference type="ARBA" id="ARBA00009670"/>
    </source>
</evidence>
<keyword evidence="4" id="KW-1185">Reference proteome</keyword>
<evidence type="ECO:0000313" key="3">
    <source>
        <dbReference type="EMBL" id="EPS98719.1"/>
    </source>
</evidence>
<dbReference type="CDD" id="cd13969">
    <property type="entry name" value="ADCK1-like"/>
    <property type="match status" value="1"/>
</dbReference>
<proteinExistence type="inferred from homology"/>
<name>S8FK85_FOMSC</name>
<dbReference type="HOGENOM" id="CLU_006533_2_4_1"/>
<dbReference type="SUPFAM" id="SSF56112">
    <property type="entry name" value="Protein kinase-like (PK-like)"/>
    <property type="match status" value="1"/>
</dbReference>
<dbReference type="EMBL" id="KE504163">
    <property type="protein sequence ID" value="EPS98719.1"/>
    <property type="molecule type" value="Genomic_DNA"/>
</dbReference>
<dbReference type="STRING" id="743788.S8FK85"/>
<dbReference type="PANTHER" id="PTHR43173">
    <property type="entry name" value="ABC1 FAMILY PROTEIN"/>
    <property type="match status" value="1"/>
</dbReference>
<feature type="domain" description="ABC1 atypical kinase-like" evidence="2">
    <location>
        <begin position="158"/>
        <end position="442"/>
    </location>
</feature>
<dbReference type="InterPro" id="IPR051130">
    <property type="entry name" value="Mito_struct-func_regulator"/>
</dbReference>
<reference evidence="3 4" key="1">
    <citation type="journal article" date="2012" name="Science">
        <title>The Paleozoic origin of enzymatic lignin decomposition reconstructed from 31 fungal genomes.</title>
        <authorList>
            <person name="Floudas D."/>
            <person name="Binder M."/>
            <person name="Riley R."/>
            <person name="Barry K."/>
            <person name="Blanchette R.A."/>
            <person name="Henrissat B."/>
            <person name="Martinez A.T."/>
            <person name="Otillar R."/>
            <person name="Spatafora J.W."/>
            <person name="Yadav J.S."/>
            <person name="Aerts A."/>
            <person name="Benoit I."/>
            <person name="Boyd A."/>
            <person name="Carlson A."/>
            <person name="Copeland A."/>
            <person name="Coutinho P.M."/>
            <person name="de Vries R.P."/>
            <person name="Ferreira P."/>
            <person name="Findley K."/>
            <person name="Foster B."/>
            <person name="Gaskell J."/>
            <person name="Glotzer D."/>
            <person name="Gorecki P."/>
            <person name="Heitman J."/>
            <person name="Hesse C."/>
            <person name="Hori C."/>
            <person name="Igarashi K."/>
            <person name="Jurgens J.A."/>
            <person name="Kallen N."/>
            <person name="Kersten P."/>
            <person name="Kohler A."/>
            <person name="Kuees U."/>
            <person name="Kumar T.K.A."/>
            <person name="Kuo A."/>
            <person name="LaButti K."/>
            <person name="Larrondo L.F."/>
            <person name="Lindquist E."/>
            <person name="Ling A."/>
            <person name="Lombard V."/>
            <person name="Lucas S."/>
            <person name="Lundell T."/>
            <person name="Martin R."/>
            <person name="McLaughlin D.J."/>
            <person name="Morgenstern I."/>
            <person name="Morin E."/>
            <person name="Murat C."/>
            <person name="Nagy L.G."/>
            <person name="Nolan M."/>
            <person name="Ohm R.A."/>
            <person name="Patyshakuliyeva A."/>
            <person name="Rokas A."/>
            <person name="Ruiz-Duenas F.J."/>
            <person name="Sabat G."/>
            <person name="Salamov A."/>
            <person name="Samejima M."/>
            <person name="Schmutz J."/>
            <person name="Slot J.C."/>
            <person name="St John F."/>
            <person name="Stenlid J."/>
            <person name="Sun H."/>
            <person name="Sun S."/>
            <person name="Syed K."/>
            <person name="Tsang A."/>
            <person name="Wiebenga A."/>
            <person name="Young D."/>
            <person name="Pisabarro A."/>
            <person name="Eastwood D.C."/>
            <person name="Martin F."/>
            <person name="Cullen D."/>
            <person name="Grigoriev I.V."/>
            <person name="Hibbett D.S."/>
        </authorList>
    </citation>
    <scope>NUCLEOTIDE SEQUENCE</scope>
    <source>
        <strain evidence="4">FP-58527</strain>
    </source>
</reference>
<organism evidence="3 4">
    <name type="scientific">Fomitopsis schrenkii</name>
    <name type="common">Brown rot fungus</name>
    <dbReference type="NCBI Taxonomy" id="2126942"/>
    <lineage>
        <taxon>Eukaryota</taxon>
        <taxon>Fungi</taxon>
        <taxon>Dikarya</taxon>
        <taxon>Basidiomycota</taxon>
        <taxon>Agaricomycotina</taxon>
        <taxon>Agaricomycetes</taxon>
        <taxon>Polyporales</taxon>
        <taxon>Fomitopsis</taxon>
    </lineage>
</organism>
<dbReference type="InterPro" id="IPR011009">
    <property type="entry name" value="Kinase-like_dom_sf"/>
</dbReference>
<dbReference type="InterPro" id="IPR004147">
    <property type="entry name" value="ABC1_dom"/>
</dbReference>
<gene>
    <name evidence="3" type="ORF">FOMPIDRAFT_1125955</name>
</gene>
<dbReference type="PANTHER" id="PTHR43173:SF37">
    <property type="entry name" value="ABC1 FAMILY PROTEIN C10F6.14C"/>
    <property type="match status" value="1"/>
</dbReference>